<protein>
    <submittedName>
        <fullName evidence="3">Outer membrane beta-barrel protein</fullName>
    </submittedName>
</protein>
<evidence type="ECO:0000313" key="4">
    <source>
        <dbReference type="Proteomes" id="UP000505355"/>
    </source>
</evidence>
<dbReference type="EMBL" id="CP054139">
    <property type="protein sequence ID" value="QKJ30226.1"/>
    <property type="molecule type" value="Genomic_DNA"/>
</dbReference>
<sequence>MKKILLLSAVMLVAGIVSAQKVNFGARLRYTDAKLMISAYGMTRHYRDLANVDPGVFADINFGKVTVEPGLLFALKGGALGGPIIGNSTDYNILNIDLQLYTLELPVNILYNIPLKPGKIFIGGGPYAGYAVSGKYKGYTTQYTSPNTVTEVSTTSTPVSFGSFPTYIKRFDFGLNGLAGFRLNNGFEINIGMGFGLANVVNKNNPAVMHNRTISAGIGYFFK</sequence>
<dbReference type="Proteomes" id="UP000505355">
    <property type="component" value="Chromosome"/>
</dbReference>
<dbReference type="AlphaFoldDB" id="A0A7D4Q112"/>
<feature type="domain" description="Outer membrane protein beta-barrel" evidence="2">
    <location>
        <begin position="55"/>
        <end position="200"/>
    </location>
</feature>
<dbReference type="Pfam" id="PF13568">
    <property type="entry name" value="OMP_b-brl_2"/>
    <property type="match status" value="1"/>
</dbReference>
<name>A0A7D4Q112_9SPHI</name>
<evidence type="ECO:0000259" key="2">
    <source>
        <dbReference type="Pfam" id="PF13568"/>
    </source>
</evidence>
<feature type="chain" id="PRO_5028853298" evidence="1">
    <location>
        <begin position="20"/>
        <end position="223"/>
    </location>
</feature>
<organism evidence="3 4">
    <name type="scientific">Mucilaginibacter mali</name>
    <dbReference type="NCBI Taxonomy" id="2740462"/>
    <lineage>
        <taxon>Bacteria</taxon>
        <taxon>Pseudomonadati</taxon>
        <taxon>Bacteroidota</taxon>
        <taxon>Sphingobacteriia</taxon>
        <taxon>Sphingobacteriales</taxon>
        <taxon>Sphingobacteriaceae</taxon>
        <taxon>Mucilaginibacter</taxon>
    </lineage>
</organism>
<keyword evidence="4" id="KW-1185">Reference proteome</keyword>
<feature type="signal peptide" evidence="1">
    <location>
        <begin position="1"/>
        <end position="19"/>
    </location>
</feature>
<dbReference type="InterPro" id="IPR025665">
    <property type="entry name" value="Beta-barrel_OMP_2"/>
</dbReference>
<dbReference type="RefSeq" id="WP_173414913.1">
    <property type="nucleotide sequence ID" value="NZ_CP054139.1"/>
</dbReference>
<evidence type="ECO:0000313" key="3">
    <source>
        <dbReference type="EMBL" id="QKJ30226.1"/>
    </source>
</evidence>
<dbReference type="KEGG" id="mmab:HQ865_10775"/>
<accession>A0A7D4Q112</accession>
<gene>
    <name evidence="3" type="ORF">HQ865_10775</name>
</gene>
<keyword evidence="1" id="KW-0732">Signal</keyword>
<proteinExistence type="predicted"/>
<evidence type="ECO:0000256" key="1">
    <source>
        <dbReference type="SAM" id="SignalP"/>
    </source>
</evidence>
<reference evidence="3 4" key="1">
    <citation type="submission" date="2020-05" db="EMBL/GenBank/DDBJ databases">
        <title>Mucilaginibacter mali sp. nov.</title>
        <authorList>
            <person name="Kim H.S."/>
            <person name="Lee K.C."/>
            <person name="Suh M.K."/>
            <person name="Kim J.-S."/>
            <person name="Han K.-I."/>
            <person name="Eom M.K."/>
            <person name="Shin Y.K."/>
            <person name="Lee J.-S."/>
        </authorList>
    </citation>
    <scope>NUCLEOTIDE SEQUENCE [LARGE SCALE GENOMIC DNA]</scope>
    <source>
        <strain evidence="3 4">G2-14</strain>
    </source>
</reference>